<evidence type="ECO:0000313" key="1">
    <source>
        <dbReference type="EMBL" id="MDJ1156714.1"/>
    </source>
</evidence>
<dbReference type="Proteomes" id="UP001321492">
    <property type="component" value="Unassembled WGS sequence"/>
</dbReference>
<sequence>MLRWCCGAVIGVAVFLALAIGLLAIRFAMGPIEIDGLSDRVEQALAERMGARWSVDVGTAVIDHTRDGPTLRVTDVDVRNPSGLRVLHAASATLAVDPWALVAGRFTPKAVEFAGLDLRLTVARGGDLSLSAAEDDEAPAAAPGQAKPAALPLAVGAASLVDLLATREGVFGGLDRVELKDARLTLVDARRRPRAVFSNGSLAMQRPKSKLVLFSFGLRGRTGPWTLSGSVSGLPGEARQATMTLTDVPVSDVLLLGGLTNALVTTDMPLSGEAHIAIDAGGELTDFEAGLKGAAAIVHVDDPDMPPIKVDEVAIATAWDRSAGELVVRSATFAGGRTRFDLAGRLSPGPEGTPWQLSLSGRNAVLEGFGPQDPDLRIDEVSVALAGVAGGGMAIERLAVSGDGYGVALSGTLGTDADAGGLRLGLSTARSAVRPILRLWPVSIAPDVRRYLVDNLRSGIVEELNVGVSLSGEELRDAQAKKPIPDKSVKIDFRLSETEFWPAETVPPLAQATVRGAISGRSATVRVPAAQARISPGYALALSEGVFNVPDTAAEKTPATVDFRITGTADALVALLAEQGAAMGRPIDLDPATVKGQVDMKASLAMPLSRDLKNEEVATSASGMITNLSIDPVYAKERLEDATLALTQDHTTLTLKGEGRVGGLPAQIEVNQPRLAGPGDATLILTMDDAARAKRGLALGKQLTGPVVVKLTESLSKADKTPARIEVDLGKAAINEPLPGWSKAAGKPGKATFSLRETNDGYALDDLAVDAGATVRGRVELAADGALTTAEFSQVKLSPGDDLKVTVDRTKTGYRAGVKGNVLDARPFLRSFMSAGSATGTAGDKLDLDLDLSVNIVAGYNDEALSNTSLKFSKRGKDIRDLQLTGRFGKAPVSVLLSRAERAGENIVVQAADAGSTLRFIDLYKRMAGGDLTMQLSPDGGEQAGSLVIRDFGLRNEPALRRILAEQPASGDAARVDVADIPFTKLKADFTRAPGRINIRDGVVWGPQVGVSLQGHIDTARERVDLSGTYVPAYALNNIFSQVPIVGLILGGGRYEGLFAINFRVTGPLGTPSMTINPLSAIAPGIFRKFFDVGRADSGPPGPPASRSER</sequence>
<name>A0ABT7AD15_9HYPH</name>
<proteinExistence type="predicted"/>
<dbReference type="EMBL" id="JASJEV010000001">
    <property type="protein sequence ID" value="MDJ1156714.1"/>
    <property type="molecule type" value="Genomic_DNA"/>
</dbReference>
<organism evidence="1 2">
    <name type="scientific">Chelatococcus albus</name>
    <dbReference type="NCBI Taxonomy" id="3047466"/>
    <lineage>
        <taxon>Bacteria</taxon>
        <taxon>Pseudomonadati</taxon>
        <taxon>Pseudomonadota</taxon>
        <taxon>Alphaproteobacteria</taxon>
        <taxon>Hyphomicrobiales</taxon>
        <taxon>Chelatococcaceae</taxon>
        <taxon>Chelatococcus</taxon>
    </lineage>
</organism>
<gene>
    <name evidence="1" type="ORF">QNA08_00425</name>
</gene>
<evidence type="ECO:0000313" key="2">
    <source>
        <dbReference type="Proteomes" id="UP001321492"/>
    </source>
</evidence>
<comment type="caution">
    <text evidence="1">The sequence shown here is derived from an EMBL/GenBank/DDBJ whole genome shotgun (WGS) entry which is preliminary data.</text>
</comment>
<reference evidence="1 2" key="1">
    <citation type="submission" date="2023-05" db="EMBL/GenBank/DDBJ databases">
        <title>Chelatococcus sp. nov., a moderately thermophilic bacterium isolated from hot spring microbial mat.</title>
        <authorList>
            <person name="Hu C.-J."/>
            <person name="Li W.-J."/>
        </authorList>
    </citation>
    <scope>NUCLEOTIDE SEQUENCE [LARGE SCALE GENOMIC DNA]</scope>
    <source>
        <strain evidence="1 2">SYSU G07232</strain>
    </source>
</reference>
<protein>
    <submittedName>
        <fullName evidence="1">AsmA-like C-terminal region-containing protein</fullName>
    </submittedName>
</protein>
<accession>A0ABT7AD15</accession>
<keyword evidence="2" id="KW-1185">Reference proteome</keyword>
<dbReference type="RefSeq" id="WP_283738718.1">
    <property type="nucleotide sequence ID" value="NZ_JASJEV010000001.1"/>
</dbReference>